<keyword evidence="2" id="KW-0143">Chaperone</keyword>
<keyword evidence="4" id="KW-1185">Reference proteome</keyword>
<proteinExistence type="inferred from homology"/>
<reference evidence="3 4" key="1">
    <citation type="journal article" date="2020" name="BMC Genomics">
        <title>Intraspecific diversification of the crop wild relative Brassica cretica Lam. using demographic model selection.</title>
        <authorList>
            <person name="Kioukis A."/>
            <person name="Michalopoulou V.A."/>
            <person name="Briers L."/>
            <person name="Pirintsos S."/>
            <person name="Studholme D.J."/>
            <person name="Pavlidis P."/>
            <person name="Sarris P.F."/>
        </authorList>
    </citation>
    <scope>NUCLEOTIDE SEQUENCE [LARGE SCALE GENOMIC DNA]</scope>
    <source>
        <strain evidence="4">cv. PFS-1207/04</strain>
    </source>
</reference>
<evidence type="ECO:0000256" key="1">
    <source>
        <dbReference type="ARBA" id="ARBA00008239"/>
    </source>
</evidence>
<dbReference type="SUPFAM" id="SSF54211">
    <property type="entry name" value="Ribosomal protein S5 domain 2-like"/>
    <property type="match status" value="1"/>
</dbReference>
<accession>A0ABQ7BJH3</accession>
<evidence type="ECO:0000313" key="3">
    <source>
        <dbReference type="EMBL" id="KAF3532809.1"/>
    </source>
</evidence>
<protein>
    <submittedName>
        <fullName evidence="3">Uncharacterized protein</fullName>
    </submittedName>
</protein>
<dbReference type="Gene3D" id="3.40.50.11260">
    <property type="match status" value="1"/>
</dbReference>
<comment type="similarity">
    <text evidence="1">Belongs to the heat shock protein 90 family.</text>
</comment>
<name>A0ABQ7BJH3_BRACR</name>
<organism evidence="3 4">
    <name type="scientific">Brassica cretica</name>
    <name type="common">Mustard</name>
    <dbReference type="NCBI Taxonomy" id="69181"/>
    <lineage>
        <taxon>Eukaryota</taxon>
        <taxon>Viridiplantae</taxon>
        <taxon>Streptophyta</taxon>
        <taxon>Embryophyta</taxon>
        <taxon>Tracheophyta</taxon>
        <taxon>Spermatophyta</taxon>
        <taxon>Magnoliopsida</taxon>
        <taxon>eudicotyledons</taxon>
        <taxon>Gunneridae</taxon>
        <taxon>Pentapetalae</taxon>
        <taxon>rosids</taxon>
        <taxon>malvids</taxon>
        <taxon>Brassicales</taxon>
        <taxon>Brassicaceae</taxon>
        <taxon>Brassiceae</taxon>
        <taxon>Brassica</taxon>
    </lineage>
</organism>
<dbReference type="InterPro" id="IPR001404">
    <property type="entry name" value="Hsp90_fam"/>
</dbReference>
<comment type="caution">
    <text evidence="3">The sequence shown here is derived from an EMBL/GenBank/DDBJ whole genome shotgun (WGS) entry which is preliminary data.</text>
</comment>
<evidence type="ECO:0000256" key="2">
    <source>
        <dbReference type="ARBA" id="ARBA00023186"/>
    </source>
</evidence>
<evidence type="ECO:0000313" key="4">
    <source>
        <dbReference type="Proteomes" id="UP000266723"/>
    </source>
</evidence>
<sequence length="50" mass="5730">MDNCEAIILIHESKKAVENSPFLEKLKKKGCEFTYMVEAIDEYAYSSVRG</sequence>
<dbReference type="Proteomes" id="UP000266723">
    <property type="component" value="Unassembled WGS sequence"/>
</dbReference>
<dbReference type="EMBL" id="QGKV02001507">
    <property type="protein sequence ID" value="KAF3532809.1"/>
    <property type="molecule type" value="Genomic_DNA"/>
</dbReference>
<gene>
    <name evidence="3" type="ORF">DY000_02038469</name>
</gene>
<dbReference type="InterPro" id="IPR020568">
    <property type="entry name" value="Ribosomal_Su5_D2-typ_SF"/>
</dbReference>
<dbReference type="Pfam" id="PF00183">
    <property type="entry name" value="HSP90"/>
    <property type="match status" value="1"/>
</dbReference>